<sequence>MPPTLICQQPPYGKNPHIPLTSIYHRPPYATYLPRGSNRNKPYYYSPNKLKCLLLTLRIFRNDNILVTTTNVVNEPETEPLPPPWLHPQAALAYIEELLLFSLHAEPTPNITELQDVFKREKYTLKLLRFSAEVFIY</sequence>
<name>A0A3N4LWM1_9PEZI</name>
<proteinExistence type="predicted"/>
<evidence type="ECO:0000313" key="2">
    <source>
        <dbReference type="Proteomes" id="UP000267821"/>
    </source>
</evidence>
<keyword evidence="2" id="KW-1185">Reference proteome</keyword>
<reference evidence="1 2" key="1">
    <citation type="journal article" date="2018" name="Nat. Ecol. Evol.">
        <title>Pezizomycetes genomes reveal the molecular basis of ectomycorrhizal truffle lifestyle.</title>
        <authorList>
            <person name="Murat C."/>
            <person name="Payen T."/>
            <person name="Noel B."/>
            <person name="Kuo A."/>
            <person name="Morin E."/>
            <person name="Chen J."/>
            <person name="Kohler A."/>
            <person name="Krizsan K."/>
            <person name="Balestrini R."/>
            <person name="Da Silva C."/>
            <person name="Montanini B."/>
            <person name="Hainaut M."/>
            <person name="Levati E."/>
            <person name="Barry K.W."/>
            <person name="Belfiori B."/>
            <person name="Cichocki N."/>
            <person name="Clum A."/>
            <person name="Dockter R.B."/>
            <person name="Fauchery L."/>
            <person name="Guy J."/>
            <person name="Iotti M."/>
            <person name="Le Tacon F."/>
            <person name="Lindquist E.A."/>
            <person name="Lipzen A."/>
            <person name="Malagnac F."/>
            <person name="Mello A."/>
            <person name="Molinier V."/>
            <person name="Miyauchi S."/>
            <person name="Poulain J."/>
            <person name="Riccioni C."/>
            <person name="Rubini A."/>
            <person name="Sitrit Y."/>
            <person name="Splivallo R."/>
            <person name="Traeger S."/>
            <person name="Wang M."/>
            <person name="Zifcakova L."/>
            <person name="Wipf D."/>
            <person name="Zambonelli A."/>
            <person name="Paolocci F."/>
            <person name="Nowrousian M."/>
            <person name="Ottonello S."/>
            <person name="Baldrian P."/>
            <person name="Spatafora J.W."/>
            <person name="Henrissat B."/>
            <person name="Nagy L.G."/>
            <person name="Aury J.M."/>
            <person name="Wincker P."/>
            <person name="Grigoriev I.V."/>
            <person name="Bonfante P."/>
            <person name="Martin F.M."/>
        </authorList>
    </citation>
    <scope>NUCLEOTIDE SEQUENCE [LARGE SCALE GENOMIC DNA]</scope>
    <source>
        <strain evidence="1 2">ATCC MYA-4762</strain>
    </source>
</reference>
<dbReference type="AlphaFoldDB" id="A0A3N4LWM1"/>
<gene>
    <name evidence="1" type="ORF">L211DRAFT_533950</name>
</gene>
<dbReference type="EMBL" id="ML121531">
    <property type="protein sequence ID" value="RPB27296.1"/>
    <property type="molecule type" value="Genomic_DNA"/>
</dbReference>
<dbReference type="Proteomes" id="UP000267821">
    <property type="component" value="Unassembled WGS sequence"/>
</dbReference>
<dbReference type="InParanoid" id="A0A3N4LWM1"/>
<protein>
    <submittedName>
        <fullName evidence="1">Uncharacterized protein</fullName>
    </submittedName>
</protein>
<evidence type="ECO:0000313" key="1">
    <source>
        <dbReference type="EMBL" id="RPB27296.1"/>
    </source>
</evidence>
<accession>A0A3N4LWM1</accession>
<organism evidence="1 2">
    <name type="scientific">Terfezia boudieri ATCC MYA-4762</name>
    <dbReference type="NCBI Taxonomy" id="1051890"/>
    <lineage>
        <taxon>Eukaryota</taxon>
        <taxon>Fungi</taxon>
        <taxon>Dikarya</taxon>
        <taxon>Ascomycota</taxon>
        <taxon>Pezizomycotina</taxon>
        <taxon>Pezizomycetes</taxon>
        <taxon>Pezizales</taxon>
        <taxon>Pezizaceae</taxon>
        <taxon>Terfezia</taxon>
    </lineage>
</organism>